<evidence type="ECO:0000313" key="1">
    <source>
        <dbReference type="EMBL" id="CAD7626196.1"/>
    </source>
</evidence>
<keyword evidence="2" id="KW-1185">Reference proteome</keyword>
<dbReference type="SUPFAM" id="SSF48056">
    <property type="entry name" value="Di-copper centre-containing domain"/>
    <property type="match status" value="1"/>
</dbReference>
<organism evidence="1">
    <name type="scientific">Medioppia subpectinata</name>
    <dbReference type="NCBI Taxonomy" id="1979941"/>
    <lineage>
        <taxon>Eukaryota</taxon>
        <taxon>Metazoa</taxon>
        <taxon>Ecdysozoa</taxon>
        <taxon>Arthropoda</taxon>
        <taxon>Chelicerata</taxon>
        <taxon>Arachnida</taxon>
        <taxon>Acari</taxon>
        <taxon>Acariformes</taxon>
        <taxon>Sarcoptiformes</taxon>
        <taxon>Oribatida</taxon>
        <taxon>Brachypylina</taxon>
        <taxon>Oppioidea</taxon>
        <taxon>Oppiidae</taxon>
        <taxon>Medioppia</taxon>
    </lineage>
</organism>
<evidence type="ECO:0000313" key="2">
    <source>
        <dbReference type="Proteomes" id="UP000759131"/>
    </source>
</evidence>
<dbReference type="Gene3D" id="1.10.1280.10">
    <property type="entry name" value="Di-copper center containing domain from catechol oxidase"/>
    <property type="match status" value="1"/>
</dbReference>
<accession>A0A7R9PZY0</accession>
<sequence>MAIVFIQHNSLPGSWKVSNITSKAAFKALYAKGVVDDYSLIHGTYWPSAHKFVEAFQWHRWHINRFDQERGWNANRTIPVWEPPEWLTSIIQTSEIYGQLVTRIGYTAHFKIHLHVGGFHGDLSNIWATNDPIFYPLHAHVADLALLKWQLANDSNLVPQSYNRGANLDWRTGRVFQANVETDHLTHFEEITVKETFQVGFGELCYIHDQLVQPILDIIANRPPKLPAGALTLQRQLPAQVFDQYFPKFASKSGTYFEHFMPDLRMNNKFTPVCDEMPIALSFNSTPTGRRLLEQLRTEGGVDNRPRAFDSEDQYYGFMNALNKYHYCSPYLQTRSQHFMR</sequence>
<dbReference type="OrthoDB" id="6490226at2759"/>
<evidence type="ECO:0008006" key="3">
    <source>
        <dbReference type="Google" id="ProtNLM"/>
    </source>
</evidence>
<protein>
    <recommendedName>
        <fullName evidence="3">Tyrosinase copper-binding domain-containing protein</fullName>
    </recommendedName>
</protein>
<reference evidence="1" key="1">
    <citation type="submission" date="2020-11" db="EMBL/GenBank/DDBJ databases">
        <authorList>
            <person name="Tran Van P."/>
        </authorList>
    </citation>
    <scope>NUCLEOTIDE SEQUENCE</scope>
</reference>
<name>A0A7R9PZY0_9ACAR</name>
<proteinExistence type="predicted"/>
<gene>
    <name evidence="1" type="ORF">OSB1V03_LOCUS6629</name>
</gene>
<dbReference type="Proteomes" id="UP000759131">
    <property type="component" value="Unassembled WGS sequence"/>
</dbReference>
<dbReference type="EMBL" id="CAJPIZ010003651">
    <property type="protein sequence ID" value="CAG2106626.1"/>
    <property type="molecule type" value="Genomic_DNA"/>
</dbReference>
<dbReference type="AlphaFoldDB" id="A0A7R9PZY0"/>
<dbReference type="EMBL" id="OC858226">
    <property type="protein sequence ID" value="CAD7626196.1"/>
    <property type="molecule type" value="Genomic_DNA"/>
</dbReference>
<dbReference type="InterPro" id="IPR008922">
    <property type="entry name" value="Di-copper_centre_dom_sf"/>
</dbReference>